<feature type="transmembrane region" description="Helical" evidence="2">
    <location>
        <begin position="277"/>
        <end position="294"/>
    </location>
</feature>
<dbReference type="Pfam" id="PF25474">
    <property type="entry name" value="TPR_TmcB"/>
    <property type="match status" value="1"/>
</dbReference>
<keyword evidence="4" id="KW-0808">Transferase</keyword>
<dbReference type="EC" id="1.6.5.3" evidence="4"/>
<dbReference type="EMBL" id="GL984095">
    <property type="protein sequence ID" value="EGR29894.1"/>
    <property type="molecule type" value="Genomic_DNA"/>
</dbReference>
<feature type="transmembrane region" description="Helical" evidence="2">
    <location>
        <begin position="1069"/>
        <end position="1094"/>
    </location>
</feature>
<dbReference type="Gene3D" id="3.30.450.20">
    <property type="entry name" value="PAS domain"/>
    <property type="match status" value="1"/>
</dbReference>
<dbReference type="GO" id="GO:0004673">
    <property type="term" value="F:protein histidine kinase activity"/>
    <property type="evidence" value="ECO:0007669"/>
    <property type="project" value="UniProtKB-EC"/>
</dbReference>
<dbReference type="STRING" id="857967.G0QY25"/>
<evidence type="ECO:0000259" key="3">
    <source>
        <dbReference type="PROSITE" id="PS50112"/>
    </source>
</evidence>
<dbReference type="RefSeq" id="XP_004031130.1">
    <property type="nucleotide sequence ID" value="XM_004031082.1"/>
</dbReference>
<keyword evidence="4" id="KW-0560">Oxidoreductase</keyword>
<dbReference type="EC" id="2.3.1.42" evidence="4"/>
<keyword evidence="4" id="KW-0012">Acyltransferase</keyword>
<gene>
    <name evidence="4" type="ORF">IMG5_146670</name>
</gene>
<protein>
    <submittedName>
        <fullName evidence="4">PAS domain S-box family protein</fullName>
        <ecNumber evidence="4">1.6.5.3</ecNumber>
        <ecNumber evidence="4">2.3.1.42</ecNumber>
        <ecNumber evidence="4">2.7.13.3</ecNumber>
    </submittedName>
</protein>
<accession>G0QY25</accession>
<feature type="domain" description="PAS" evidence="3">
    <location>
        <begin position="632"/>
        <end position="708"/>
    </location>
</feature>
<sequence>MEDFDKKNKDIIPQENQGLEAYLLQIKLISFNVLFVLLKEEEGESVLVIIKIKYIYIHNYIYQKSIKNVYFATAMDYLQMHSFPFHQKITHIWKATEFLQIIFDFFDLFDLNKYLPRINYDIFITSVYFLDLIILLIILDIIFVSYSFSKKKFSTTWPLSILRSVASLLVTVFFLPITETLVSVIQCSVNENGILTLDSFPEIECWVGWHLFHALISSIFNLLFMLLSTIVALTYFQPKQTSEDRTARQDSKGEVAFILNKVLCQILFSFIPQGNDWFLVLLVFSLSLALHWVYNMEDPYYDQEVGLFYKIVTTYYLWTNTNLLTSQILQGMQFNGGLISWLIGLPFIVMIMLTTKKSRIDTLIRSQMKFRSGEQIQGHLRYVLQLIEDQKKDKNAYMLLIGYVEKHKETCQEEDCPLKQKRSKKRNQQETEMEETCRNLIKEIDRIFQNGLKKFPNCTKLRISYAFFLMERFKNKREKSFQQFKIAEKTKPSFDEQFIIYRYKKILNENLDQINENDDEGENDIVKIIAFDSHIQQCEEYMKLSAQMHKEFWAELKEENPALFKLNIIGSKISQAVHEAKSHYHDMQKINNKIPQTIKTFGKYLIYVLNDRENGEILIEKAKNLAQLDENNEDKVEKILDFKNEPIAYSLVKNKKGEVGQIENVNLIFSVLFGYQKEEIQGKQIQLIIPNLYSEIHQQFMQRYFENVSLGIFDSNYINEDQQKFGRSKNGYLVALFYRVSILTDDAQTFLVNYNADTSIKQTCYILTDKFGLIMDISTSVILFFGIEIAHVKNKQILIETIVSDWQSEKKYFEKNGKDFLYTQTNQEGNPQQTAYNCQIQNLKIDMELLENNGDENTILDESQYKKEIIGYQFKIEKTEKSSMQQTVFFSRQITSSNNSKKINKNRLSSDKNNNGFFSKLSLEDNNNQFLDNNRKSLFVDPDNILNCKNDNLTKFVLDLYKIQQDFQQSQFESFGNSQNSVDQEDVFNINQFKDYGKGIRLKRLYNNRLENIIEDDDKEEITEDEENSVFKNQIGDKYEDAEDYHIFNQSNSTEVIRKALNTQHDHQLISAFIYLSLFWTIIIIGLSLFMYFFSVSRMDSYKLGIDIIQRINSRIFEMNKLVSQIINKANISMEKNKEMLLQKWSLEKINENINQTCMQIINLNKQLNNLQYEDFFDKFKDEKIQFKIYFNSSFYKTDSIDIANTVFTFANIGNSFGKGNILQTNIYQSAQVITFLVNFFNSIYNKLIQQSEYAASNILDNIQQVEIELILTLIVTLIICIFAVIVFIIITILIKNQRESILFLFLDIPQKHIYYLHKHCDKFLSSYISIREQMQKSQNKQEGFDTSDESENGEEFELKNQQINIKNNNNNEEEDDNNTLEKQMKKRKKIIKKYKANKYKGAEGYIIRYIIILFFTLIYSCINFYSIFDQKATIKFLWPQYYEHTFMQNTIAYYLNVQKIMIIQPDFDINGQKVTIQALSKLKDLLGYNGKLKEFNLQLLSTMYQFRVQYFNIFYKNPCQFIEIQDRNQCETIIEGNMKIGINNVIQHYFNIFKSNIIEYLENNKSQIYMLSNIQFIELENSFYSYVRPSFQYLLNFEISFIYDKLDSAKSLQTSLVAIFSVLMFFAYLLFWLPKISSLKTQLNRTIQMINMMPINLIKENINIRRFVKVLIKQMDKTSLK</sequence>
<organism evidence="4 5">
    <name type="scientific">Ichthyophthirius multifiliis</name>
    <name type="common">White spot disease agent</name>
    <name type="synonym">Ich</name>
    <dbReference type="NCBI Taxonomy" id="5932"/>
    <lineage>
        <taxon>Eukaryota</taxon>
        <taxon>Sar</taxon>
        <taxon>Alveolata</taxon>
        <taxon>Ciliophora</taxon>
        <taxon>Intramacronucleata</taxon>
        <taxon>Oligohymenophorea</taxon>
        <taxon>Hymenostomatida</taxon>
        <taxon>Ophryoglenina</taxon>
        <taxon>Ichthyophthirius</taxon>
    </lineage>
</organism>
<dbReference type="InterPro" id="IPR052994">
    <property type="entry name" value="Tiny_macrocysts_regulators"/>
</dbReference>
<dbReference type="Proteomes" id="UP000008983">
    <property type="component" value="Unassembled WGS sequence"/>
</dbReference>
<dbReference type="SUPFAM" id="SSF55785">
    <property type="entry name" value="PYP-like sensor domain (PAS domain)"/>
    <property type="match status" value="1"/>
</dbReference>
<feature type="transmembrane region" description="Helical" evidence="2">
    <location>
        <begin position="338"/>
        <end position="355"/>
    </location>
</feature>
<evidence type="ECO:0000256" key="1">
    <source>
        <dbReference type="SAM" id="Coils"/>
    </source>
</evidence>
<dbReference type="PANTHER" id="PTHR31600:SF2">
    <property type="entry name" value="GAMETE ENRICHED GENE 10 PROTEIN-RELATED"/>
    <property type="match status" value="1"/>
</dbReference>
<dbReference type="GO" id="GO:0016491">
    <property type="term" value="F:oxidoreductase activity"/>
    <property type="evidence" value="ECO:0007669"/>
    <property type="project" value="UniProtKB-KW"/>
</dbReference>
<evidence type="ECO:0000256" key="2">
    <source>
        <dbReference type="SAM" id="Phobius"/>
    </source>
</evidence>
<feature type="transmembrane region" description="Helical" evidence="2">
    <location>
        <begin position="1270"/>
        <end position="1295"/>
    </location>
</feature>
<keyword evidence="2" id="KW-0472">Membrane</keyword>
<dbReference type="InterPro" id="IPR035965">
    <property type="entry name" value="PAS-like_dom_sf"/>
</dbReference>
<feature type="transmembrane region" description="Helical" evidence="2">
    <location>
        <begin position="1406"/>
        <end position="1429"/>
    </location>
</feature>
<feature type="transmembrane region" description="Helical" evidence="2">
    <location>
        <begin position="206"/>
        <end position="235"/>
    </location>
</feature>
<keyword evidence="2" id="KW-0812">Transmembrane</keyword>
<dbReference type="PANTHER" id="PTHR31600">
    <property type="entry name" value="TINY MACROCYSTS PROTEIN B-RELATED"/>
    <property type="match status" value="1"/>
</dbReference>
<proteinExistence type="predicted"/>
<dbReference type="InterPro" id="IPR057352">
    <property type="entry name" value="TPR_TmcB/C"/>
</dbReference>
<dbReference type="EC" id="2.7.13.3" evidence="4"/>
<dbReference type="eggNOG" id="ENOG502SKIS">
    <property type="taxonomic scope" value="Eukaryota"/>
</dbReference>
<feature type="transmembrane region" description="Helical" evidence="2">
    <location>
        <begin position="122"/>
        <end position="144"/>
    </location>
</feature>
<dbReference type="GO" id="GO:0016287">
    <property type="term" value="F:glycerone-phosphate O-acyltransferase activity"/>
    <property type="evidence" value="ECO:0007669"/>
    <property type="project" value="UniProtKB-EC"/>
</dbReference>
<keyword evidence="5" id="KW-1185">Reference proteome</keyword>
<dbReference type="InterPro" id="IPR000014">
    <property type="entry name" value="PAS"/>
</dbReference>
<name>G0QY25_ICHMU</name>
<feature type="coiled-coil region" evidence="1">
    <location>
        <begin position="1364"/>
        <end position="1398"/>
    </location>
</feature>
<dbReference type="GeneID" id="14905989"/>
<dbReference type="PROSITE" id="PS50112">
    <property type="entry name" value="PAS"/>
    <property type="match status" value="1"/>
</dbReference>
<reference evidence="4 5" key="1">
    <citation type="submission" date="2011-07" db="EMBL/GenBank/DDBJ databases">
        <authorList>
            <person name="Coyne R."/>
            <person name="Brami D."/>
            <person name="Johnson J."/>
            <person name="Hostetler J."/>
            <person name="Hannick L."/>
            <person name="Clark T."/>
            <person name="Cassidy-Hanley D."/>
            <person name="Inman J."/>
        </authorList>
    </citation>
    <scope>NUCLEOTIDE SEQUENCE [LARGE SCALE GENOMIC DNA]</scope>
    <source>
        <strain evidence="4 5">G5</strain>
    </source>
</reference>
<evidence type="ECO:0000313" key="4">
    <source>
        <dbReference type="EMBL" id="EGR29894.1"/>
    </source>
</evidence>
<dbReference type="InParanoid" id="G0QY25"/>
<dbReference type="OrthoDB" id="542352at2759"/>
<feature type="transmembrane region" description="Helical" evidence="2">
    <location>
        <begin position="301"/>
        <end position="318"/>
    </location>
</feature>
<dbReference type="NCBIfam" id="TIGR00229">
    <property type="entry name" value="sensory_box"/>
    <property type="match status" value="1"/>
</dbReference>
<dbReference type="OMA" id="RMDESTH"/>
<keyword evidence="2" id="KW-1133">Transmembrane helix</keyword>
<feature type="transmembrane region" description="Helical" evidence="2">
    <location>
        <begin position="1616"/>
        <end position="1634"/>
    </location>
</feature>
<evidence type="ECO:0000313" key="5">
    <source>
        <dbReference type="Proteomes" id="UP000008983"/>
    </source>
</evidence>
<keyword evidence="1" id="KW-0175">Coiled coil</keyword>